<evidence type="ECO:0000256" key="1">
    <source>
        <dbReference type="SAM" id="MobiDB-lite"/>
    </source>
</evidence>
<gene>
    <name evidence="2" type="ORF">METZ01_LOCUS96098</name>
</gene>
<feature type="region of interest" description="Disordered" evidence="1">
    <location>
        <begin position="22"/>
        <end position="46"/>
    </location>
</feature>
<accession>A0A381VSK8</accession>
<feature type="non-terminal residue" evidence="2">
    <location>
        <position position="1"/>
    </location>
</feature>
<protein>
    <submittedName>
        <fullName evidence="2">Uncharacterized protein</fullName>
    </submittedName>
</protein>
<name>A0A381VSK8_9ZZZZ</name>
<proteinExistence type="predicted"/>
<evidence type="ECO:0000313" key="2">
    <source>
        <dbReference type="EMBL" id="SVA43244.1"/>
    </source>
</evidence>
<reference evidence="2" key="1">
    <citation type="submission" date="2018-05" db="EMBL/GenBank/DDBJ databases">
        <authorList>
            <person name="Lanie J.A."/>
            <person name="Ng W.-L."/>
            <person name="Kazmierczak K.M."/>
            <person name="Andrzejewski T.M."/>
            <person name="Davidsen T.M."/>
            <person name="Wayne K.J."/>
            <person name="Tettelin H."/>
            <person name="Glass J.I."/>
            <person name="Rusch D."/>
            <person name="Podicherti R."/>
            <person name="Tsui H.-C.T."/>
            <person name="Winkler M.E."/>
        </authorList>
    </citation>
    <scope>NUCLEOTIDE SEQUENCE</scope>
</reference>
<dbReference type="AlphaFoldDB" id="A0A381VSK8"/>
<dbReference type="EMBL" id="UINC01009653">
    <property type="protein sequence ID" value="SVA43244.1"/>
    <property type="molecule type" value="Genomic_DNA"/>
</dbReference>
<organism evidence="2">
    <name type="scientific">marine metagenome</name>
    <dbReference type="NCBI Taxonomy" id="408172"/>
    <lineage>
        <taxon>unclassified sequences</taxon>
        <taxon>metagenomes</taxon>
        <taxon>ecological metagenomes</taxon>
    </lineage>
</organism>
<sequence>PYKNAWVAREFSHPRLVSEHCPSADHRTGINRQHSKSMAGFCQPVA</sequence>